<gene>
    <name evidence="4" type="ORF">KHLLAP_LOCUS6716</name>
</gene>
<dbReference type="Proteomes" id="UP001295740">
    <property type="component" value="Unassembled WGS sequence"/>
</dbReference>
<dbReference type="SUPFAM" id="SSF51905">
    <property type="entry name" value="FAD/NAD(P)-binding domain"/>
    <property type="match status" value="2"/>
</dbReference>
<keyword evidence="1" id="KW-0285">Flavoprotein</keyword>
<dbReference type="GO" id="GO:0050661">
    <property type="term" value="F:NADP binding"/>
    <property type="evidence" value="ECO:0007669"/>
    <property type="project" value="InterPro"/>
</dbReference>
<keyword evidence="2" id="KW-0274">FAD</keyword>
<dbReference type="PANTHER" id="PTHR43539">
    <property type="entry name" value="FLAVIN-BINDING MONOOXYGENASE-LIKE PROTEIN (AFU_ORTHOLOGUE AFUA_4G09220)"/>
    <property type="match status" value="1"/>
</dbReference>
<dbReference type="Pfam" id="PF00743">
    <property type="entry name" value="FMO-like"/>
    <property type="match status" value="1"/>
</dbReference>
<dbReference type="AlphaFoldDB" id="A0AAI8VEH7"/>
<reference evidence="4" key="1">
    <citation type="submission" date="2023-10" db="EMBL/GenBank/DDBJ databases">
        <authorList>
            <person name="Hackl T."/>
        </authorList>
    </citation>
    <scope>NUCLEOTIDE SEQUENCE</scope>
</reference>
<evidence type="ECO:0000313" key="4">
    <source>
        <dbReference type="EMBL" id="CAJ2506248.1"/>
    </source>
</evidence>
<proteinExistence type="predicted"/>
<accession>A0AAI8VEH7</accession>
<dbReference type="GO" id="GO:0004499">
    <property type="term" value="F:N,N-dimethylaniline monooxygenase activity"/>
    <property type="evidence" value="ECO:0007669"/>
    <property type="project" value="InterPro"/>
</dbReference>
<dbReference type="Gene3D" id="3.50.50.60">
    <property type="entry name" value="FAD/NAD(P)-binding domain"/>
    <property type="match status" value="2"/>
</dbReference>
<evidence type="ECO:0000256" key="2">
    <source>
        <dbReference type="ARBA" id="ARBA00022827"/>
    </source>
</evidence>
<organism evidence="4 5">
    <name type="scientific">Anthostomella pinea</name>
    <dbReference type="NCBI Taxonomy" id="933095"/>
    <lineage>
        <taxon>Eukaryota</taxon>
        <taxon>Fungi</taxon>
        <taxon>Dikarya</taxon>
        <taxon>Ascomycota</taxon>
        <taxon>Pezizomycotina</taxon>
        <taxon>Sordariomycetes</taxon>
        <taxon>Xylariomycetidae</taxon>
        <taxon>Xylariales</taxon>
        <taxon>Xylariaceae</taxon>
        <taxon>Anthostomella</taxon>
    </lineage>
</organism>
<evidence type="ECO:0000256" key="3">
    <source>
        <dbReference type="ARBA" id="ARBA00023002"/>
    </source>
</evidence>
<dbReference type="GO" id="GO:0050660">
    <property type="term" value="F:flavin adenine dinucleotide binding"/>
    <property type="evidence" value="ECO:0007669"/>
    <property type="project" value="InterPro"/>
</dbReference>
<dbReference type="InterPro" id="IPR020946">
    <property type="entry name" value="Flavin_mOase-like"/>
</dbReference>
<sequence>MGKPQRTPAAKFDEIPGELPHGTRTWLEGFDGCGHPDVAVTAATSNGGENLNDDYDAIVVGGGQAGLFTTGRLKALGVRYVLLERRPEIGHVWATRYESLRWHTSKHYGALPFGHTYPEEDDYMLPAKRIGAGHKAWVEKHGINVRTSTSVDSATWDEATSTWTVVASSPDGQHTMTAKNLVLAIGPGHLTPSRPDWAVPDKVAASGFKGTVLHGSEYKSSLAWSGQRGVVVGTANTGHDVAEDMANAGMQTTMVQRGATFVFPAEWLHSSEDVMYNATIDPTQADREAFTYANKIMREIINRGVWKGIAGSPERFDDLEKAGFKVERYGDIYNNLYVRFGGHYVDIGASARIAKGEIKVKAQSVKALTKDGLLFDDGSEVPADLLVLATGFDHDFRNDAANVVGVDVANQMDDFWGVDREGEIIGHAKLAGLEYFQVVNQTVAFMDLRLPVCRPTLVLSRRRHTHGTFLFEIYCIADTG</sequence>
<comment type="caution">
    <text evidence="4">The sequence shown here is derived from an EMBL/GenBank/DDBJ whole genome shotgun (WGS) entry which is preliminary data.</text>
</comment>
<name>A0AAI8VEH7_9PEZI</name>
<evidence type="ECO:0000313" key="5">
    <source>
        <dbReference type="Proteomes" id="UP001295740"/>
    </source>
</evidence>
<dbReference type="InterPro" id="IPR036188">
    <property type="entry name" value="FAD/NAD-bd_sf"/>
</dbReference>
<dbReference type="PANTHER" id="PTHR43539:SF68">
    <property type="entry name" value="FLAVIN-BINDING MONOOXYGENASE-LIKE PROTEIN (AFU_ORTHOLOGUE AFUA_4G09220)"/>
    <property type="match status" value="1"/>
</dbReference>
<evidence type="ECO:0000256" key="1">
    <source>
        <dbReference type="ARBA" id="ARBA00022630"/>
    </source>
</evidence>
<protein>
    <submittedName>
        <fullName evidence="4">Uu.00g003780.m01.CDS01</fullName>
    </submittedName>
</protein>
<keyword evidence="3" id="KW-0560">Oxidoreductase</keyword>
<dbReference type="EMBL" id="CAUWAG010000008">
    <property type="protein sequence ID" value="CAJ2506248.1"/>
    <property type="molecule type" value="Genomic_DNA"/>
</dbReference>
<keyword evidence="5" id="KW-1185">Reference proteome</keyword>
<dbReference type="InterPro" id="IPR050982">
    <property type="entry name" value="Auxin_biosynth/cation_transpt"/>
</dbReference>